<dbReference type="RefSeq" id="WP_075362037.1">
    <property type="nucleotide sequence ID" value="NZ_MPDM01000009.1"/>
</dbReference>
<proteinExistence type="predicted"/>
<dbReference type="Gene3D" id="1.20.1290.30">
    <property type="match status" value="1"/>
</dbReference>
<dbReference type="EMBL" id="MPDM01000009">
    <property type="protein sequence ID" value="OKL46228.1"/>
    <property type="molecule type" value="Genomic_DNA"/>
</dbReference>
<gene>
    <name evidence="1" type="ORF">BM477_07300</name>
</gene>
<keyword evidence="2" id="KW-1185">Reference proteome</keyword>
<dbReference type="AlphaFoldDB" id="A0A1Q5PK14"/>
<sequence length="223" mass="24818">MFEKRIDYPCAISDFTEEGEQAALDWTLRQLEAGQKITLWVKQKNVISSNAFLIRLSQDPRFIVSVARGGSLHAEGPVLAIYPRSTDLGLIVSGHGVTALCVVTWEDSLDTWAAETKSEVLHSVVFEPDYDEEDEPELNSEITERLERISGRLNLNNSILGGYNKKYVVAALLELHDAGFILPPGRLAEWAAAHGWGGENPKRLKELANKINGGVRPRPQRGW</sequence>
<dbReference type="OrthoDB" id="4573608at2"/>
<name>A0A1Q5PK14_9ACTO</name>
<comment type="caution">
    <text evidence="1">The sequence shown here is derived from an EMBL/GenBank/DDBJ whole genome shotgun (WGS) entry which is preliminary data.</text>
</comment>
<evidence type="ECO:0000313" key="2">
    <source>
        <dbReference type="Proteomes" id="UP000186465"/>
    </source>
</evidence>
<accession>A0A1Q5PK14</accession>
<dbReference type="InterPro" id="IPR037210">
    <property type="entry name" value="YoaC-like_sf"/>
</dbReference>
<reference evidence="2" key="1">
    <citation type="submission" date="2016-11" db="EMBL/GenBank/DDBJ databases">
        <title>Actinomyces gypaetusis sp. nov. isolated from Gypaetus barbatus in Qinghai Tibet Plateau China.</title>
        <authorList>
            <person name="Meng X."/>
        </authorList>
    </citation>
    <scope>NUCLEOTIDE SEQUENCE [LARGE SCALE GENOMIC DNA]</scope>
    <source>
        <strain evidence="2">DSM 15383</strain>
    </source>
</reference>
<protein>
    <submittedName>
        <fullName evidence="1">Uncharacterized protein</fullName>
    </submittedName>
</protein>
<evidence type="ECO:0000313" key="1">
    <source>
        <dbReference type="EMBL" id="OKL46228.1"/>
    </source>
</evidence>
<organism evidence="1 2">
    <name type="scientific">Boudabousia marimammalium</name>
    <dbReference type="NCBI Taxonomy" id="156892"/>
    <lineage>
        <taxon>Bacteria</taxon>
        <taxon>Bacillati</taxon>
        <taxon>Actinomycetota</taxon>
        <taxon>Actinomycetes</taxon>
        <taxon>Actinomycetales</taxon>
        <taxon>Actinomycetaceae</taxon>
        <taxon>Boudabousia</taxon>
    </lineage>
</organism>
<dbReference type="Proteomes" id="UP000186465">
    <property type="component" value="Unassembled WGS sequence"/>
</dbReference>